<evidence type="ECO:0000256" key="1">
    <source>
        <dbReference type="SAM" id="MobiDB-lite"/>
    </source>
</evidence>
<feature type="chain" id="PRO_5045981580" evidence="2">
    <location>
        <begin position="26"/>
        <end position="223"/>
    </location>
</feature>
<evidence type="ECO:0000313" key="4">
    <source>
        <dbReference type="Proteomes" id="UP001642487"/>
    </source>
</evidence>
<sequence>MGRFKTAFLLAALLCVVAVIPRMEAQGWGHPPPLLPPRPLCSSQFALASYACARLPVNPDPIPIPPPPSPDVEEGNGHGHGHGHRHHHGRHHHSQSPVAEECCRWARQVDSECVCEALVHLANFLVRPSHAFTVAITDECIHFCFQKASAEFLPMFLSMDKSSSAKLLLMHFDVASLQKAFLSTQRYVMFGMHKDGKGMQAAALMRCIISKGQQLQRAAFWKA</sequence>
<name>A0ABP0YVC0_9ROSI</name>
<feature type="signal peptide" evidence="2">
    <location>
        <begin position="1"/>
        <end position="25"/>
    </location>
</feature>
<gene>
    <name evidence="3" type="ORF">CITCOLO1_LOCUS15638</name>
</gene>
<proteinExistence type="predicted"/>
<dbReference type="PANTHER" id="PTHR34377">
    <property type="entry name" value="TETRATRICOPEPTIDE REPEAT (TPR)-LIKE SUPERFAMILY PROTEIN"/>
    <property type="match status" value="1"/>
</dbReference>
<dbReference type="InterPro" id="IPR036312">
    <property type="entry name" value="Bifun_inhib/LTP/seed_sf"/>
</dbReference>
<dbReference type="SUPFAM" id="SSF47699">
    <property type="entry name" value="Bifunctional inhibitor/lipid-transfer protein/seed storage 2S albumin"/>
    <property type="match status" value="1"/>
</dbReference>
<dbReference type="Proteomes" id="UP001642487">
    <property type="component" value="Chromosome 6"/>
</dbReference>
<dbReference type="PANTHER" id="PTHR34377:SF3">
    <property type="entry name" value="TETRATRICOPEPTIDE REPEAT (TPR)-LIKE SUPERFAMILY PROTEIN"/>
    <property type="match status" value="1"/>
</dbReference>
<evidence type="ECO:0000256" key="2">
    <source>
        <dbReference type="SAM" id="SignalP"/>
    </source>
</evidence>
<evidence type="ECO:0000313" key="3">
    <source>
        <dbReference type="EMBL" id="CAK9323456.1"/>
    </source>
</evidence>
<organism evidence="3 4">
    <name type="scientific">Citrullus colocynthis</name>
    <name type="common">colocynth</name>
    <dbReference type="NCBI Taxonomy" id="252529"/>
    <lineage>
        <taxon>Eukaryota</taxon>
        <taxon>Viridiplantae</taxon>
        <taxon>Streptophyta</taxon>
        <taxon>Embryophyta</taxon>
        <taxon>Tracheophyta</taxon>
        <taxon>Spermatophyta</taxon>
        <taxon>Magnoliopsida</taxon>
        <taxon>eudicotyledons</taxon>
        <taxon>Gunneridae</taxon>
        <taxon>Pentapetalae</taxon>
        <taxon>rosids</taxon>
        <taxon>fabids</taxon>
        <taxon>Cucurbitales</taxon>
        <taxon>Cucurbitaceae</taxon>
        <taxon>Benincaseae</taxon>
        <taxon>Citrullus</taxon>
    </lineage>
</organism>
<keyword evidence="2" id="KW-0732">Signal</keyword>
<feature type="compositionally biased region" description="Basic residues" evidence="1">
    <location>
        <begin position="79"/>
        <end position="93"/>
    </location>
</feature>
<reference evidence="3 4" key="1">
    <citation type="submission" date="2024-03" db="EMBL/GenBank/DDBJ databases">
        <authorList>
            <person name="Gkanogiannis A."/>
            <person name="Becerra Lopez-Lavalle L."/>
        </authorList>
    </citation>
    <scope>NUCLEOTIDE SEQUENCE [LARGE SCALE GENOMIC DNA]</scope>
</reference>
<protein>
    <submittedName>
        <fullName evidence="3">Uncharacterized protein</fullName>
    </submittedName>
</protein>
<feature type="region of interest" description="Disordered" evidence="1">
    <location>
        <begin position="63"/>
        <end position="93"/>
    </location>
</feature>
<dbReference type="EMBL" id="OZ021740">
    <property type="protein sequence ID" value="CAK9323456.1"/>
    <property type="molecule type" value="Genomic_DNA"/>
</dbReference>
<keyword evidence="4" id="KW-1185">Reference proteome</keyword>
<accession>A0ABP0YVC0</accession>